<dbReference type="RefSeq" id="WP_269308363.1">
    <property type="nucleotide sequence ID" value="NZ_CP098242.1"/>
</dbReference>
<keyword evidence="9" id="KW-1185">Reference proteome</keyword>
<dbReference type="FunFam" id="3.30.1340.30:FF:000001">
    <property type="entry name" value="Molecular chaperone OsmY"/>
    <property type="match status" value="1"/>
</dbReference>
<evidence type="ECO:0000256" key="1">
    <source>
        <dbReference type="ARBA" id="ARBA00004418"/>
    </source>
</evidence>
<dbReference type="InterPro" id="IPR014004">
    <property type="entry name" value="Transpt-assoc_nodulatn_dom_bac"/>
</dbReference>
<dbReference type="PANTHER" id="PTHR34606:SF16">
    <property type="entry name" value="BON DOMAIN-CONTAINING PROTEIN"/>
    <property type="match status" value="1"/>
</dbReference>
<dbReference type="SMART" id="SM00749">
    <property type="entry name" value="BON"/>
    <property type="match status" value="1"/>
</dbReference>
<sequence>MKTLRQFSAFVMTFLFVSVLACAAGQSQAKETAAQYVDDTAITTEVKTRIFAQKDLSAAEINVETYKGTVQLSGFVSNPAQIKKAEDVAKSVKGVKNVDNSIKLKN</sequence>
<evidence type="ECO:0000256" key="5">
    <source>
        <dbReference type="ARBA" id="ARBA00070588"/>
    </source>
</evidence>
<evidence type="ECO:0000256" key="4">
    <source>
        <dbReference type="ARBA" id="ARBA00022764"/>
    </source>
</evidence>
<name>A0A9E9LTI7_9BURK</name>
<evidence type="ECO:0000256" key="6">
    <source>
        <dbReference type="SAM" id="SignalP"/>
    </source>
</evidence>
<dbReference type="AlphaFoldDB" id="A0A9E9LTI7"/>
<protein>
    <recommendedName>
        <fullName evidence="5">Osmotically-inducible protein Y</fullName>
    </recommendedName>
</protein>
<keyword evidence="2 6" id="KW-0732">Signal</keyword>
<dbReference type="InterPro" id="IPR007055">
    <property type="entry name" value="BON_dom"/>
</dbReference>
<evidence type="ECO:0000256" key="3">
    <source>
        <dbReference type="ARBA" id="ARBA00022737"/>
    </source>
</evidence>
<dbReference type="InterPro" id="IPR051686">
    <property type="entry name" value="Lipoprotein_DolP"/>
</dbReference>
<dbReference type="EMBL" id="CP098242">
    <property type="protein sequence ID" value="WAW09365.1"/>
    <property type="molecule type" value="Genomic_DNA"/>
</dbReference>
<accession>A0A9E9LTI7</accession>
<evidence type="ECO:0000313" key="8">
    <source>
        <dbReference type="EMBL" id="WAW09365.1"/>
    </source>
</evidence>
<proteinExistence type="predicted"/>
<feature type="domain" description="BON" evidence="7">
    <location>
        <begin position="38"/>
        <end position="106"/>
    </location>
</feature>
<comment type="subcellular location">
    <subcellularLocation>
        <location evidence="1">Periplasm</location>
    </subcellularLocation>
</comment>
<dbReference type="KEGG" id="ovb:NB640_08895"/>
<dbReference type="Gene3D" id="3.30.1340.30">
    <property type="match status" value="1"/>
</dbReference>
<keyword evidence="4" id="KW-0574">Periplasm</keyword>
<keyword evidence="3" id="KW-0677">Repeat</keyword>
<gene>
    <name evidence="8" type="ORF">NB640_08895</name>
</gene>
<feature type="signal peptide" evidence="6">
    <location>
        <begin position="1"/>
        <end position="23"/>
    </location>
</feature>
<dbReference type="PANTHER" id="PTHR34606">
    <property type="entry name" value="BON DOMAIN-CONTAINING PROTEIN"/>
    <property type="match status" value="1"/>
</dbReference>
<dbReference type="PROSITE" id="PS51257">
    <property type="entry name" value="PROKAR_LIPOPROTEIN"/>
    <property type="match status" value="1"/>
</dbReference>
<evidence type="ECO:0000256" key="2">
    <source>
        <dbReference type="ARBA" id="ARBA00022729"/>
    </source>
</evidence>
<dbReference type="PROSITE" id="PS50914">
    <property type="entry name" value="BON"/>
    <property type="match status" value="1"/>
</dbReference>
<dbReference type="GO" id="GO:0042597">
    <property type="term" value="C:periplasmic space"/>
    <property type="evidence" value="ECO:0007669"/>
    <property type="project" value="UniProtKB-SubCell"/>
</dbReference>
<organism evidence="8 9">
    <name type="scientific">Oxalobacter vibrioformis</name>
    <dbReference type="NCBI Taxonomy" id="933080"/>
    <lineage>
        <taxon>Bacteria</taxon>
        <taxon>Pseudomonadati</taxon>
        <taxon>Pseudomonadota</taxon>
        <taxon>Betaproteobacteria</taxon>
        <taxon>Burkholderiales</taxon>
        <taxon>Oxalobacteraceae</taxon>
        <taxon>Oxalobacter</taxon>
    </lineage>
</organism>
<feature type="chain" id="PRO_5038826321" description="Osmotically-inducible protein Y" evidence="6">
    <location>
        <begin position="24"/>
        <end position="106"/>
    </location>
</feature>
<reference evidence="8" key="1">
    <citation type="journal article" date="2022" name="Front. Microbiol.">
        <title>New perspectives on an old grouping: The genomic and phenotypic variability of Oxalobacter formigenes and the implications for calcium oxalate stone prevention.</title>
        <authorList>
            <person name="Chmiel J.A."/>
            <person name="Carr C."/>
            <person name="Stuivenberg G.A."/>
            <person name="Venema R."/>
            <person name="Chanyi R.M."/>
            <person name="Al K.F."/>
            <person name="Giguere D."/>
            <person name="Say H."/>
            <person name="Akouris P.P."/>
            <person name="Dominguez Romero S.A."/>
            <person name="Kwong A."/>
            <person name="Tai V."/>
            <person name="Koval S.F."/>
            <person name="Razvi H."/>
            <person name="Bjazevic J."/>
            <person name="Burton J.P."/>
        </authorList>
    </citation>
    <scope>NUCLEOTIDE SEQUENCE</scope>
    <source>
        <strain evidence="8">WoOx3</strain>
    </source>
</reference>
<evidence type="ECO:0000313" key="9">
    <source>
        <dbReference type="Proteomes" id="UP001156215"/>
    </source>
</evidence>
<evidence type="ECO:0000259" key="7">
    <source>
        <dbReference type="PROSITE" id="PS50914"/>
    </source>
</evidence>
<dbReference type="Proteomes" id="UP001156215">
    <property type="component" value="Chromosome"/>
</dbReference>
<dbReference type="Pfam" id="PF04972">
    <property type="entry name" value="BON"/>
    <property type="match status" value="1"/>
</dbReference>